<dbReference type="AlphaFoldDB" id="A0A4Y2LDQ0"/>
<dbReference type="EMBL" id="BGPR01005702">
    <property type="protein sequence ID" value="GBN12654.1"/>
    <property type="molecule type" value="Genomic_DNA"/>
</dbReference>
<dbReference type="Proteomes" id="UP000499080">
    <property type="component" value="Unassembled WGS sequence"/>
</dbReference>
<feature type="non-terminal residue" evidence="1">
    <location>
        <position position="49"/>
    </location>
</feature>
<comment type="caution">
    <text evidence="1">The sequence shown here is derived from an EMBL/GenBank/DDBJ whole genome shotgun (WGS) entry which is preliminary data.</text>
</comment>
<name>A0A4Y2LDQ0_ARAVE</name>
<accession>A0A4Y2LDQ0</accession>
<gene>
    <name evidence="1" type="ORF">AVEN_170027_1</name>
</gene>
<keyword evidence="2" id="KW-1185">Reference proteome</keyword>
<evidence type="ECO:0000313" key="2">
    <source>
        <dbReference type="Proteomes" id="UP000499080"/>
    </source>
</evidence>
<evidence type="ECO:0000313" key="1">
    <source>
        <dbReference type="EMBL" id="GBN12654.1"/>
    </source>
</evidence>
<sequence>MFIYLSASPECRHTLLRFFDQKDHICFRLAMKHCPKIVNPAKDTFEKDF</sequence>
<protein>
    <submittedName>
        <fullName evidence="1">Uncharacterized protein</fullName>
    </submittedName>
</protein>
<proteinExistence type="predicted"/>
<reference evidence="1 2" key="1">
    <citation type="journal article" date="2019" name="Sci. Rep.">
        <title>Orb-weaving spider Araneus ventricosus genome elucidates the spidroin gene catalogue.</title>
        <authorList>
            <person name="Kono N."/>
            <person name="Nakamura H."/>
            <person name="Ohtoshi R."/>
            <person name="Moran D.A.P."/>
            <person name="Shinohara A."/>
            <person name="Yoshida Y."/>
            <person name="Fujiwara M."/>
            <person name="Mori M."/>
            <person name="Tomita M."/>
            <person name="Arakawa K."/>
        </authorList>
    </citation>
    <scope>NUCLEOTIDE SEQUENCE [LARGE SCALE GENOMIC DNA]</scope>
</reference>
<organism evidence="1 2">
    <name type="scientific">Araneus ventricosus</name>
    <name type="common">Orbweaver spider</name>
    <name type="synonym">Epeira ventricosa</name>
    <dbReference type="NCBI Taxonomy" id="182803"/>
    <lineage>
        <taxon>Eukaryota</taxon>
        <taxon>Metazoa</taxon>
        <taxon>Ecdysozoa</taxon>
        <taxon>Arthropoda</taxon>
        <taxon>Chelicerata</taxon>
        <taxon>Arachnida</taxon>
        <taxon>Araneae</taxon>
        <taxon>Araneomorphae</taxon>
        <taxon>Entelegynae</taxon>
        <taxon>Araneoidea</taxon>
        <taxon>Araneidae</taxon>
        <taxon>Araneus</taxon>
    </lineage>
</organism>